<keyword evidence="1" id="KW-0472">Membrane</keyword>
<sequence>MPVFYSPTPKNLHMGLASVSGSVFTNNRTGNFSSDYNREQDDKTLVTHLPLQMLLYFNIFQFPSLLVTGVVLLTICEITRLYLGYIGTLKEKVTEGNRSQLSLWNFLSGAVALYSWMPREAVSIRPLQIYQDLAVPLNIQLIQGED</sequence>
<keyword evidence="1" id="KW-1133">Transmembrane helix</keyword>
<organism evidence="2 3">
    <name type="scientific">Oncorhynchus tshawytscha</name>
    <name type="common">Chinook salmon</name>
    <name type="synonym">Salmo tshawytscha</name>
    <dbReference type="NCBI Taxonomy" id="74940"/>
    <lineage>
        <taxon>Eukaryota</taxon>
        <taxon>Metazoa</taxon>
        <taxon>Chordata</taxon>
        <taxon>Craniata</taxon>
        <taxon>Vertebrata</taxon>
        <taxon>Euteleostomi</taxon>
        <taxon>Actinopterygii</taxon>
        <taxon>Neopterygii</taxon>
        <taxon>Teleostei</taxon>
        <taxon>Protacanthopterygii</taxon>
        <taxon>Salmoniformes</taxon>
        <taxon>Salmonidae</taxon>
        <taxon>Salmoninae</taxon>
        <taxon>Oncorhynchus</taxon>
    </lineage>
</organism>
<reference evidence="2" key="1">
    <citation type="submission" date="2025-08" db="UniProtKB">
        <authorList>
            <consortium name="Ensembl"/>
        </authorList>
    </citation>
    <scope>IDENTIFICATION</scope>
</reference>
<name>A0A8C8G1M8_ONCTS</name>
<protein>
    <submittedName>
        <fullName evidence="2">Uncharacterized protein</fullName>
    </submittedName>
</protein>
<dbReference type="Ensembl" id="ENSOTST00005047424.2">
    <property type="protein sequence ID" value="ENSOTSP00005043595.1"/>
    <property type="gene ID" value="ENSOTSG00005021088.2"/>
</dbReference>
<dbReference type="AlphaFoldDB" id="A0A8C8G1M8"/>
<dbReference type="GeneTree" id="ENSGT01000000218532"/>
<reference evidence="2" key="2">
    <citation type="submission" date="2025-09" db="UniProtKB">
        <authorList>
            <consortium name="Ensembl"/>
        </authorList>
    </citation>
    <scope>IDENTIFICATION</scope>
</reference>
<keyword evidence="1" id="KW-0812">Transmembrane</keyword>
<proteinExistence type="predicted"/>
<evidence type="ECO:0000313" key="2">
    <source>
        <dbReference type="Ensembl" id="ENSOTSP00005043595.1"/>
    </source>
</evidence>
<keyword evidence="3" id="KW-1185">Reference proteome</keyword>
<dbReference type="Proteomes" id="UP000694402">
    <property type="component" value="Unassembled WGS sequence"/>
</dbReference>
<feature type="transmembrane region" description="Helical" evidence="1">
    <location>
        <begin position="53"/>
        <end position="75"/>
    </location>
</feature>
<evidence type="ECO:0000256" key="1">
    <source>
        <dbReference type="SAM" id="Phobius"/>
    </source>
</evidence>
<evidence type="ECO:0000313" key="3">
    <source>
        <dbReference type="Proteomes" id="UP000694402"/>
    </source>
</evidence>
<accession>A0A8C8G1M8</accession>